<dbReference type="AlphaFoldDB" id="A0A2G8SRZ5"/>
<organism evidence="3 4">
    <name type="scientific">Ganoderma sinense ZZ0214-1</name>
    <dbReference type="NCBI Taxonomy" id="1077348"/>
    <lineage>
        <taxon>Eukaryota</taxon>
        <taxon>Fungi</taxon>
        <taxon>Dikarya</taxon>
        <taxon>Basidiomycota</taxon>
        <taxon>Agaricomycotina</taxon>
        <taxon>Agaricomycetes</taxon>
        <taxon>Polyporales</taxon>
        <taxon>Polyporaceae</taxon>
        <taxon>Ganoderma</taxon>
    </lineage>
</organism>
<proteinExistence type="predicted"/>
<keyword evidence="4" id="KW-1185">Reference proteome</keyword>
<feature type="transmembrane region" description="Helical" evidence="2">
    <location>
        <begin position="28"/>
        <end position="50"/>
    </location>
</feature>
<feature type="region of interest" description="Disordered" evidence="1">
    <location>
        <begin position="185"/>
        <end position="212"/>
    </location>
</feature>
<comment type="caution">
    <text evidence="3">The sequence shown here is derived from an EMBL/GenBank/DDBJ whole genome shotgun (WGS) entry which is preliminary data.</text>
</comment>
<feature type="compositionally biased region" description="Low complexity" evidence="1">
    <location>
        <begin position="91"/>
        <end position="104"/>
    </location>
</feature>
<reference evidence="3 4" key="1">
    <citation type="journal article" date="2015" name="Sci. Rep.">
        <title>Chromosome-level genome map provides insights into diverse defense mechanisms in the medicinal fungus Ganoderma sinense.</title>
        <authorList>
            <person name="Zhu Y."/>
            <person name="Xu J."/>
            <person name="Sun C."/>
            <person name="Zhou S."/>
            <person name="Xu H."/>
            <person name="Nelson D.R."/>
            <person name="Qian J."/>
            <person name="Song J."/>
            <person name="Luo H."/>
            <person name="Xiang L."/>
            <person name="Li Y."/>
            <person name="Xu Z."/>
            <person name="Ji A."/>
            <person name="Wang L."/>
            <person name="Lu S."/>
            <person name="Hayward A."/>
            <person name="Sun W."/>
            <person name="Li X."/>
            <person name="Schwartz D.C."/>
            <person name="Wang Y."/>
            <person name="Chen S."/>
        </authorList>
    </citation>
    <scope>NUCLEOTIDE SEQUENCE [LARGE SCALE GENOMIC DNA]</scope>
    <source>
        <strain evidence="3 4">ZZ0214-1</strain>
    </source>
</reference>
<feature type="compositionally biased region" description="Polar residues" evidence="1">
    <location>
        <begin position="196"/>
        <end position="212"/>
    </location>
</feature>
<feature type="region of interest" description="Disordered" evidence="1">
    <location>
        <begin position="403"/>
        <end position="422"/>
    </location>
</feature>
<dbReference type="OrthoDB" id="10638066at2759"/>
<keyword evidence="2" id="KW-1133">Transmembrane helix</keyword>
<keyword evidence="2" id="KW-0812">Transmembrane</keyword>
<evidence type="ECO:0000256" key="1">
    <source>
        <dbReference type="SAM" id="MobiDB-lite"/>
    </source>
</evidence>
<dbReference type="Proteomes" id="UP000230002">
    <property type="component" value="Unassembled WGS sequence"/>
</dbReference>
<evidence type="ECO:0000313" key="4">
    <source>
        <dbReference type="Proteomes" id="UP000230002"/>
    </source>
</evidence>
<sequence>MAPFFWTENKTRSLEPSSAAADSMATQAVALFCASVLIFLVFLGSSIVLIRRRRLRHRTQDTTAEVEAQIVQLPAREPAASQPDSKEKGESVSPSRSSSSKSSAAVPLLPLATAPCSGLTATAEKPVEKLMARTSAALSKADKYTTLPLRRARQARQSKLAQKNPVLDFSTPLATLDAEIVNSEANSAAGRRSSESHQPSMRSTSLTVGTETPSRSELLLHSTAIAPSTCGQPEPALRPSPTVASMEVRPLEADAAALPDAKGMGMLVSGSLPSFSSAFSASSICQLADDGHAPPEADSLKEKEANKHSFASLDCETPRGRNPVLVLDAEKGTPSCSESTPSLSTVTTLTRRDSSFSSDADTVCELGPGKMSLITVTGKASKLCDPLSFPVAVSDLSLDISSDKGDDIVSSRPNSGTDDLGGLTKYSGDLTTLV</sequence>
<dbReference type="EMBL" id="AYKW01000001">
    <property type="protein sequence ID" value="PIL36348.1"/>
    <property type="molecule type" value="Genomic_DNA"/>
</dbReference>
<accession>A0A2G8SRZ5</accession>
<gene>
    <name evidence="3" type="ORF">GSI_00036</name>
</gene>
<protein>
    <submittedName>
        <fullName evidence="3">Uncharacterized protein</fullName>
    </submittedName>
</protein>
<name>A0A2G8SRZ5_9APHY</name>
<keyword evidence="2" id="KW-0472">Membrane</keyword>
<evidence type="ECO:0000313" key="3">
    <source>
        <dbReference type="EMBL" id="PIL36348.1"/>
    </source>
</evidence>
<evidence type="ECO:0000256" key="2">
    <source>
        <dbReference type="SAM" id="Phobius"/>
    </source>
</evidence>
<feature type="region of interest" description="Disordered" evidence="1">
    <location>
        <begin position="60"/>
        <end position="104"/>
    </location>
</feature>